<dbReference type="PANTHER" id="PTHR42815:SF2">
    <property type="entry name" value="FAD-BINDING, PUTATIVE (AFU_ORTHOLOGUE AFUA_6G07600)-RELATED"/>
    <property type="match status" value="1"/>
</dbReference>
<dbReference type="PANTHER" id="PTHR42815">
    <property type="entry name" value="FAD-BINDING, PUTATIVE (AFU_ORTHOLOGUE AFUA_6G07600)-RELATED"/>
    <property type="match status" value="1"/>
</dbReference>
<protein>
    <submittedName>
        <fullName evidence="2">Pyridoxamine 5'-phosphate oxidase family protein</fullName>
    </submittedName>
</protein>
<dbReference type="Proteomes" id="UP001300096">
    <property type="component" value="Unassembled WGS sequence"/>
</dbReference>
<name>A0ABT0FCT5_9MICO</name>
<gene>
    <name evidence="2" type="ORF">KZC51_06980</name>
</gene>
<dbReference type="EMBL" id="JAHWXN010000001">
    <property type="protein sequence ID" value="MCK2035875.1"/>
    <property type="molecule type" value="Genomic_DNA"/>
</dbReference>
<feature type="region of interest" description="Disordered" evidence="1">
    <location>
        <begin position="115"/>
        <end position="157"/>
    </location>
</feature>
<reference evidence="2 3" key="1">
    <citation type="submission" date="2021-06" db="EMBL/GenBank/DDBJ databases">
        <title>Genome-based taxonomic framework of Microbacterium strains isolated from marine environment, the description of four new species and reclassification of four preexisting species.</title>
        <authorList>
            <person name="Lee S.D."/>
            <person name="Kim S.-M."/>
            <person name="Byeon Y.-S."/>
            <person name="Yang H.L."/>
            <person name="Kim I.S."/>
        </authorList>
    </citation>
    <scope>NUCLEOTIDE SEQUENCE [LARGE SCALE GENOMIC DNA]</scope>
    <source>
        <strain evidence="2 3">SSW1-49</strain>
    </source>
</reference>
<organism evidence="2 3">
    <name type="scientific">Microbacterium croceum</name>
    <dbReference type="NCBI Taxonomy" id="2851645"/>
    <lineage>
        <taxon>Bacteria</taxon>
        <taxon>Bacillati</taxon>
        <taxon>Actinomycetota</taxon>
        <taxon>Actinomycetes</taxon>
        <taxon>Micrococcales</taxon>
        <taxon>Microbacteriaceae</taxon>
        <taxon>Microbacterium</taxon>
    </lineage>
</organism>
<dbReference type="Gene3D" id="2.30.110.10">
    <property type="entry name" value="Electron Transport, Fmn-binding Protein, Chain A"/>
    <property type="match status" value="1"/>
</dbReference>
<accession>A0ABT0FCT5</accession>
<proteinExistence type="predicted"/>
<comment type="caution">
    <text evidence="2">The sequence shown here is derived from an EMBL/GenBank/DDBJ whole genome shotgun (WGS) entry which is preliminary data.</text>
</comment>
<evidence type="ECO:0000313" key="2">
    <source>
        <dbReference type="EMBL" id="MCK2035875.1"/>
    </source>
</evidence>
<dbReference type="InterPro" id="IPR012349">
    <property type="entry name" value="Split_barrel_FMN-bd"/>
</dbReference>
<sequence length="157" mass="17249">MLGPAHEITREAERAGDPMRLVPSLQELLSLYKTPPQDDIAVRNGLTRPDAHCRAFIAHSPIVFIGSTADSTDVSPRGDRAGFVEVLDHPTLAIPDRPGNNRLDTLENIERDPSCTAGIRRSRAVRVPSPPAQVPSSADRRSRCLSRRRSSSRPIDQ</sequence>
<keyword evidence="3" id="KW-1185">Reference proteome</keyword>
<evidence type="ECO:0000256" key="1">
    <source>
        <dbReference type="SAM" id="MobiDB-lite"/>
    </source>
</evidence>
<evidence type="ECO:0000313" key="3">
    <source>
        <dbReference type="Proteomes" id="UP001300096"/>
    </source>
</evidence>